<evidence type="ECO:0000259" key="5">
    <source>
        <dbReference type="Pfam" id="PF20147"/>
    </source>
</evidence>
<sequence length="291" mass="32538">MQRNHPLPANRTRSSQSLKPPGQPVGGETEPILEPKSFHHTKKTSRMDDIGLHREAPPSHESALPSDSRYAAGALDDTESETLVVPTASKSEQRAVGTLNGAAITLGCFLFGDKEPFMVSVKLSEPVDRLKDVIKAKLTPKLDDVAANDLTLWNVSIPYSDCSGIRIEDFNENGNMAAFENLSFYFKRDGLKTKHIHIVVRRPEAQTHALTVSTLNQIQEEIRMVREKMRPPSDASISLSNFNIRQSPFEIIEFPPLRDVDRVGKFISFPWDNNLVESQEEQTISLHCVPL</sequence>
<organism evidence="6 7">
    <name type="scientific">Gonapodya prolifera (strain JEL478)</name>
    <name type="common">Monoblepharis prolifera</name>
    <dbReference type="NCBI Taxonomy" id="1344416"/>
    <lineage>
        <taxon>Eukaryota</taxon>
        <taxon>Fungi</taxon>
        <taxon>Fungi incertae sedis</taxon>
        <taxon>Chytridiomycota</taxon>
        <taxon>Chytridiomycota incertae sedis</taxon>
        <taxon>Monoblepharidomycetes</taxon>
        <taxon>Monoblepharidales</taxon>
        <taxon>Gonapodyaceae</taxon>
        <taxon>Gonapodya</taxon>
    </lineage>
</organism>
<keyword evidence="3" id="KW-0964">Secreted</keyword>
<evidence type="ECO:0000256" key="4">
    <source>
        <dbReference type="SAM" id="MobiDB-lite"/>
    </source>
</evidence>
<evidence type="ECO:0000313" key="7">
    <source>
        <dbReference type="Proteomes" id="UP000070544"/>
    </source>
</evidence>
<reference evidence="6 7" key="1">
    <citation type="journal article" date="2015" name="Genome Biol. Evol.">
        <title>Phylogenomic analyses indicate that early fungi evolved digesting cell walls of algal ancestors of land plants.</title>
        <authorList>
            <person name="Chang Y."/>
            <person name="Wang S."/>
            <person name="Sekimoto S."/>
            <person name="Aerts A.L."/>
            <person name="Choi C."/>
            <person name="Clum A."/>
            <person name="LaButti K.M."/>
            <person name="Lindquist E.A."/>
            <person name="Yee Ngan C."/>
            <person name="Ohm R.A."/>
            <person name="Salamov A.A."/>
            <person name="Grigoriev I.V."/>
            <person name="Spatafora J.W."/>
            <person name="Berbee M.L."/>
        </authorList>
    </citation>
    <scope>NUCLEOTIDE SEQUENCE [LARGE SCALE GENOMIC DNA]</scope>
    <source>
        <strain evidence="6 7">JEL478</strain>
    </source>
</reference>
<dbReference type="Pfam" id="PF20147">
    <property type="entry name" value="Crinkler"/>
    <property type="match status" value="1"/>
</dbReference>
<evidence type="ECO:0000256" key="1">
    <source>
        <dbReference type="ARBA" id="ARBA00004340"/>
    </source>
</evidence>
<proteinExistence type="predicted"/>
<dbReference type="InterPro" id="IPR045379">
    <property type="entry name" value="Crinkler_N"/>
</dbReference>
<feature type="domain" description="Crinkler effector protein N-terminal" evidence="5">
    <location>
        <begin position="104"/>
        <end position="201"/>
    </location>
</feature>
<dbReference type="EMBL" id="KQ965740">
    <property type="protein sequence ID" value="KXS18953.1"/>
    <property type="molecule type" value="Genomic_DNA"/>
</dbReference>
<evidence type="ECO:0000256" key="2">
    <source>
        <dbReference type="ARBA" id="ARBA00004613"/>
    </source>
</evidence>
<accession>A0A139AR10</accession>
<dbReference type="AlphaFoldDB" id="A0A139AR10"/>
<feature type="region of interest" description="Disordered" evidence="4">
    <location>
        <begin position="1"/>
        <end position="67"/>
    </location>
</feature>
<gene>
    <name evidence="6" type="ORF">M427DRAFT_180240</name>
</gene>
<evidence type="ECO:0000313" key="6">
    <source>
        <dbReference type="EMBL" id="KXS18953.1"/>
    </source>
</evidence>
<dbReference type="GO" id="GO:0043657">
    <property type="term" value="C:host cell"/>
    <property type="evidence" value="ECO:0007669"/>
    <property type="project" value="UniProtKB-SubCell"/>
</dbReference>
<keyword evidence="7" id="KW-1185">Reference proteome</keyword>
<feature type="compositionally biased region" description="Basic and acidic residues" evidence="4">
    <location>
        <begin position="45"/>
        <end position="58"/>
    </location>
</feature>
<protein>
    <recommendedName>
        <fullName evidence="5">Crinkler effector protein N-terminal domain-containing protein</fullName>
    </recommendedName>
</protein>
<dbReference type="Proteomes" id="UP000070544">
    <property type="component" value="Unassembled WGS sequence"/>
</dbReference>
<dbReference type="GO" id="GO:0005576">
    <property type="term" value="C:extracellular region"/>
    <property type="evidence" value="ECO:0007669"/>
    <property type="project" value="UniProtKB-SubCell"/>
</dbReference>
<name>A0A139AR10_GONPJ</name>
<evidence type="ECO:0000256" key="3">
    <source>
        <dbReference type="ARBA" id="ARBA00022525"/>
    </source>
</evidence>
<dbReference type="OrthoDB" id="2304312at2759"/>
<comment type="subcellular location">
    <subcellularLocation>
        <location evidence="1">Host cell</location>
    </subcellularLocation>
    <subcellularLocation>
        <location evidence="2">Secreted</location>
    </subcellularLocation>
</comment>